<sequence length="81" mass="8035">MRAFLTVIAGGPMRAATTAVAIVVIAAVATGSGLDLLRATWTMSLAVCAFVTLYAILAVAAAATGACDETPAPAPEEADRG</sequence>
<dbReference type="RefSeq" id="WP_012322098.1">
    <property type="nucleotide sequence ID" value="NC_010505.1"/>
</dbReference>
<dbReference type="STRING" id="426355.Mrad2831_5197"/>
<dbReference type="GeneID" id="6141268"/>
<keyword evidence="1" id="KW-1133">Transmembrane helix</keyword>
<evidence type="ECO:0000313" key="3">
    <source>
        <dbReference type="Proteomes" id="UP000006589"/>
    </source>
</evidence>
<dbReference type="EMBL" id="CP001001">
    <property type="protein sequence ID" value="ACB27154.1"/>
    <property type="molecule type" value="Genomic_DNA"/>
</dbReference>
<evidence type="ECO:0000313" key="2">
    <source>
        <dbReference type="EMBL" id="ACB27154.1"/>
    </source>
</evidence>
<organism evidence="2 3">
    <name type="scientific">Methylobacterium radiotolerans (strain ATCC 27329 / DSM 1819 / JCM 2831 / NBRC 15690 / NCIMB 10815 / 0-1)</name>
    <dbReference type="NCBI Taxonomy" id="426355"/>
    <lineage>
        <taxon>Bacteria</taxon>
        <taxon>Pseudomonadati</taxon>
        <taxon>Pseudomonadota</taxon>
        <taxon>Alphaproteobacteria</taxon>
        <taxon>Hyphomicrobiales</taxon>
        <taxon>Methylobacteriaceae</taxon>
        <taxon>Methylobacterium</taxon>
    </lineage>
</organism>
<evidence type="ECO:0000256" key="1">
    <source>
        <dbReference type="SAM" id="Phobius"/>
    </source>
</evidence>
<keyword evidence="1" id="KW-0472">Membrane</keyword>
<feature type="transmembrane region" description="Helical" evidence="1">
    <location>
        <begin position="41"/>
        <end position="63"/>
    </location>
</feature>
<gene>
    <name evidence="2" type="ordered locus">Mrad2831_5197</name>
</gene>
<dbReference type="HOGENOM" id="CLU_2569904_0_0_5"/>
<reference evidence="2 3" key="1">
    <citation type="submission" date="2008-03" db="EMBL/GenBank/DDBJ databases">
        <title>Complete sequence of chromosome of Methylobacterium radiotolerans JCM 2831.</title>
        <authorList>
            <consortium name="US DOE Joint Genome Institute"/>
            <person name="Copeland A."/>
            <person name="Lucas S."/>
            <person name="Lapidus A."/>
            <person name="Glavina del Rio T."/>
            <person name="Dalin E."/>
            <person name="Tice H."/>
            <person name="Bruce D."/>
            <person name="Goodwin L."/>
            <person name="Pitluck S."/>
            <person name="Kiss H."/>
            <person name="Brettin T."/>
            <person name="Detter J.C."/>
            <person name="Han C."/>
            <person name="Kuske C.R."/>
            <person name="Schmutz J."/>
            <person name="Larimer F."/>
            <person name="Land M."/>
            <person name="Hauser L."/>
            <person name="Kyrpides N."/>
            <person name="Mikhailova N."/>
            <person name="Marx C.J."/>
            <person name="Richardson P."/>
        </authorList>
    </citation>
    <scope>NUCLEOTIDE SEQUENCE [LARGE SCALE GENOMIC DNA]</scope>
    <source>
        <strain evidence="3">ATCC 27329 / DSM 1819 / JCM 2831 / NBRC 15690 / NCIMB 10815 / 0-1</strain>
    </source>
</reference>
<accession>B1LW91</accession>
<dbReference type="PATRIC" id="fig|426355.14.peg.5263"/>
<dbReference type="Proteomes" id="UP000006589">
    <property type="component" value="Chromosome"/>
</dbReference>
<dbReference type="KEGG" id="mrd:Mrad2831_5197"/>
<keyword evidence="1" id="KW-0812">Transmembrane</keyword>
<protein>
    <submittedName>
        <fullName evidence="2">Uncharacterized protein</fullName>
    </submittedName>
</protein>
<dbReference type="AlphaFoldDB" id="B1LW91"/>
<name>B1LW91_METRJ</name>
<proteinExistence type="predicted"/>